<accession>A0ACC2IRJ9</accession>
<protein>
    <submittedName>
        <fullName evidence="1">Uncharacterized protein</fullName>
    </submittedName>
</protein>
<reference evidence="1" key="1">
    <citation type="submission" date="2022-11" db="EMBL/GenBank/DDBJ databases">
        <title>Genome Sequence of Boeremia exigua.</title>
        <authorList>
            <person name="Buettner E."/>
        </authorList>
    </citation>
    <scope>NUCLEOTIDE SEQUENCE</scope>
    <source>
        <strain evidence="1">CU02</strain>
    </source>
</reference>
<dbReference type="EMBL" id="JAPHNI010000041">
    <property type="protein sequence ID" value="KAJ8117773.1"/>
    <property type="molecule type" value="Genomic_DNA"/>
</dbReference>
<gene>
    <name evidence="1" type="ORF">OPT61_g1101</name>
</gene>
<sequence length="525" mass="58700">MTGEKRSSDLSSRLSVKRGGKLISKTLSKASSPPSISAPPKAAVGTPKVKKDEVQRRKNSFHDMFKGSTKDKDGDQAVLLNVPAEDAPSPSPSHRSRGNVTSRAATARITADDSQFLKHKEPPNSESDRLAEAKVELALAKDEIATLRQELERVKQEAQASVDISKYQAAEAHQKTIAEDPSGSRPHDYPNSNDDANDALVNQNYELRCRLTELEDQLLAQSTPQPSENLHNDEDWDALTLRLHEAEKESHSRLQQLLSLKSSISSLTRADSQASDSELADSFSQLANRVREWVVSNYRRTKMNFNDLPSTAVQMLQSIKGDYQDIDGADKLALYQAIVSRMLMHIFEEPLVVGMPDQDIFVGLRAFFNGTQHADAESLEWRRATLRVIERSVHAATVRDWRQRRLEILAFELEAIMRSISSTELSSSARSVLIGIMTSAAELQQTLCLQKAEYGVVFFGTPHDQHHHFDDHTMEPVNDLEYTMEEGGGPNRQREFVFCVFPCLEKYDNGIENIILRARVCCGVG</sequence>
<comment type="caution">
    <text evidence="1">The sequence shown here is derived from an EMBL/GenBank/DDBJ whole genome shotgun (WGS) entry which is preliminary data.</text>
</comment>
<dbReference type="Proteomes" id="UP001153331">
    <property type="component" value="Unassembled WGS sequence"/>
</dbReference>
<keyword evidence="2" id="KW-1185">Reference proteome</keyword>
<name>A0ACC2IRJ9_9PLEO</name>
<proteinExistence type="predicted"/>
<evidence type="ECO:0000313" key="1">
    <source>
        <dbReference type="EMBL" id="KAJ8117773.1"/>
    </source>
</evidence>
<evidence type="ECO:0000313" key="2">
    <source>
        <dbReference type="Proteomes" id="UP001153331"/>
    </source>
</evidence>
<organism evidence="1 2">
    <name type="scientific">Boeremia exigua</name>
    <dbReference type="NCBI Taxonomy" id="749465"/>
    <lineage>
        <taxon>Eukaryota</taxon>
        <taxon>Fungi</taxon>
        <taxon>Dikarya</taxon>
        <taxon>Ascomycota</taxon>
        <taxon>Pezizomycotina</taxon>
        <taxon>Dothideomycetes</taxon>
        <taxon>Pleosporomycetidae</taxon>
        <taxon>Pleosporales</taxon>
        <taxon>Pleosporineae</taxon>
        <taxon>Didymellaceae</taxon>
        <taxon>Boeremia</taxon>
    </lineage>
</organism>